<dbReference type="OrthoDB" id="4589291at2759"/>
<evidence type="ECO:0000313" key="2">
    <source>
        <dbReference type="EMBL" id="KFH44084.1"/>
    </source>
</evidence>
<organism evidence="2 3">
    <name type="scientific">Hapsidospora chrysogenum (strain ATCC 11550 / CBS 779.69 / DSM 880 / IAM 14645 / JCM 23072 / IMI 49137)</name>
    <name type="common">Acremonium chrysogenum</name>
    <dbReference type="NCBI Taxonomy" id="857340"/>
    <lineage>
        <taxon>Eukaryota</taxon>
        <taxon>Fungi</taxon>
        <taxon>Dikarya</taxon>
        <taxon>Ascomycota</taxon>
        <taxon>Pezizomycotina</taxon>
        <taxon>Sordariomycetes</taxon>
        <taxon>Hypocreomycetidae</taxon>
        <taxon>Hypocreales</taxon>
        <taxon>Bionectriaceae</taxon>
        <taxon>Hapsidospora</taxon>
    </lineage>
</organism>
<protein>
    <submittedName>
        <fullName evidence="2">Uncharacterized protein</fullName>
    </submittedName>
</protein>
<dbReference type="EMBL" id="JPKY01000055">
    <property type="protein sequence ID" value="KFH44084.1"/>
    <property type="molecule type" value="Genomic_DNA"/>
</dbReference>
<name>A0A086T402_HAPC1</name>
<evidence type="ECO:0000313" key="3">
    <source>
        <dbReference type="Proteomes" id="UP000029964"/>
    </source>
</evidence>
<dbReference type="HOGENOM" id="CLU_1179913_0_0_1"/>
<comment type="caution">
    <text evidence="2">The sequence shown here is derived from an EMBL/GenBank/DDBJ whole genome shotgun (WGS) entry which is preliminary data.</text>
</comment>
<feature type="region of interest" description="Disordered" evidence="1">
    <location>
        <begin position="16"/>
        <end position="46"/>
    </location>
</feature>
<feature type="compositionally biased region" description="Low complexity" evidence="1">
    <location>
        <begin position="16"/>
        <end position="26"/>
    </location>
</feature>
<proteinExistence type="predicted"/>
<dbReference type="Proteomes" id="UP000029964">
    <property type="component" value="Unassembled WGS sequence"/>
</dbReference>
<evidence type="ECO:0000256" key="1">
    <source>
        <dbReference type="SAM" id="MobiDB-lite"/>
    </source>
</evidence>
<sequence length="235" mass="27280">MRFCVQALQRAQSLLSVSSTSSTPSDDGSRQYSAQKHHQARLPEKHKTSYEDYVVEELDRDLTPNMFMAFSQDGTLVESATNTWFGVITITATDIPRLMREGLHWTESNLYREAGCIFEPQRIGKDDTLTPRIICARYYEFQDKERKVPLWAAGMRVYFLDSEGVTSFKFRDLRLDQIAICLALNQKNQLVYGFDRNPEYHNINAIYEDMPLEGWWPWPKRSGDGEKDGKEDFLL</sequence>
<keyword evidence="3" id="KW-1185">Reference proteome</keyword>
<gene>
    <name evidence="2" type="ORF">ACRE_051280</name>
</gene>
<accession>A0A086T402</accession>
<reference evidence="3" key="1">
    <citation type="journal article" date="2014" name="Genome Announc.">
        <title>Genome sequence and annotation of Acremonium chrysogenum, producer of the beta-lactam antibiotic cephalosporin C.</title>
        <authorList>
            <person name="Terfehr D."/>
            <person name="Dahlmann T.A."/>
            <person name="Specht T."/>
            <person name="Zadra I."/>
            <person name="Kuernsteiner H."/>
            <person name="Kueck U."/>
        </authorList>
    </citation>
    <scope>NUCLEOTIDE SEQUENCE [LARGE SCALE GENOMIC DNA]</scope>
    <source>
        <strain evidence="3">ATCC 11550 / CBS 779.69 / DSM 880 / IAM 14645 / JCM 23072 / IMI 49137</strain>
    </source>
</reference>
<dbReference type="AlphaFoldDB" id="A0A086T402"/>